<dbReference type="Proteomes" id="UP001063166">
    <property type="component" value="Unassembled WGS sequence"/>
</dbReference>
<organism evidence="2 3">
    <name type="scientific">Lyophyllum shimeji</name>
    <name type="common">Hon-shimeji</name>
    <name type="synonym">Tricholoma shimeji</name>
    <dbReference type="NCBI Taxonomy" id="47721"/>
    <lineage>
        <taxon>Eukaryota</taxon>
        <taxon>Fungi</taxon>
        <taxon>Dikarya</taxon>
        <taxon>Basidiomycota</taxon>
        <taxon>Agaricomycotina</taxon>
        <taxon>Agaricomycetes</taxon>
        <taxon>Agaricomycetidae</taxon>
        <taxon>Agaricales</taxon>
        <taxon>Tricholomatineae</taxon>
        <taxon>Lyophyllaceae</taxon>
        <taxon>Lyophyllum</taxon>
    </lineage>
</organism>
<reference evidence="2" key="1">
    <citation type="submission" date="2022-07" db="EMBL/GenBank/DDBJ databases">
        <title>The genome of Lyophyllum shimeji provides insight into the initial evolution of ectomycorrhizal fungal genome.</title>
        <authorList>
            <person name="Kobayashi Y."/>
            <person name="Shibata T."/>
            <person name="Hirakawa H."/>
            <person name="Shigenobu S."/>
            <person name="Nishiyama T."/>
            <person name="Yamada A."/>
            <person name="Hasebe M."/>
            <person name="Kawaguchi M."/>
        </authorList>
    </citation>
    <scope>NUCLEOTIDE SEQUENCE</scope>
    <source>
        <strain evidence="2">AT787</strain>
    </source>
</reference>
<dbReference type="GO" id="GO:0008195">
    <property type="term" value="F:phosphatidate phosphatase activity"/>
    <property type="evidence" value="ECO:0007669"/>
    <property type="project" value="InterPro"/>
</dbReference>
<accession>A0A9P3PPR3</accession>
<evidence type="ECO:0000313" key="3">
    <source>
        <dbReference type="Proteomes" id="UP001063166"/>
    </source>
</evidence>
<dbReference type="GO" id="GO:0030479">
    <property type="term" value="C:actin cortical patch"/>
    <property type="evidence" value="ECO:0007669"/>
    <property type="project" value="TreeGrafter"/>
</dbReference>
<dbReference type="InterPro" id="IPR052935">
    <property type="entry name" value="Mg2+_PAP"/>
</dbReference>
<gene>
    <name evidence="2" type="ORF">LshimejAT787_0703180</name>
</gene>
<evidence type="ECO:0000259" key="1">
    <source>
        <dbReference type="Pfam" id="PF09949"/>
    </source>
</evidence>
<dbReference type="PANTHER" id="PTHR28208">
    <property type="entry name" value="PHOSPHATIDATE PHOSPHATASE APP1"/>
    <property type="match status" value="1"/>
</dbReference>
<protein>
    <submittedName>
        <fullName evidence="2">Uncharacterized conserved protein (DUF2183)</fullName>
    </submittedName>
</protein>
<dbReference type="PANTHER" id="PTHR28208:SF1">
    <property type="entry name" value="FILAMENT ORGANIZATION PROTEIN APP1-LIKE, PUTATIVE (AFU_ORTHOLOGUE AFUA_1G06650)-RELATED"/>
    <property type="match status" value="1"/>
</dbReference>
<proteinExistence type="predicted"/>
<keyword evidence="3" id="KW-1185">Reference proteome</keyword>
<dbReference type="Pfam" id="PF09949">
    <property type="entry name" value="APP1_cat"/>
    <property type="match status" value="1"/>
</dbReference>
<dbReference type="InterPro" id="IPR019236">
    <property type="entry name" value="APP1_cat"/>
</dbReference>
<dbReference type="EMBL" id="BRPK01000007">
    <property type="protein sequence ID" value="GLB39808.1"/>
    <property type="molecule type" value="Genomic_DNA"/>
</dbReference>
<comment type="caution">
    <text evidence="2">The sequence shown here is derived from an EMBL/GenBank/DDBJ whole genome shotgun (WGS) entry which is preliminary data.</text>
</comment>
<feature type="domain" description="Phosphatidate phosphatase APP1 catalytic" evidence="1">
    <location>
        <begin position="176"/>
        <end position="331"/>
    </location>
</feature>
<sequence>MQLVPLFPVILGAIFVYARPTVVERGLMLSKPAAPVPEDVLLFDALAFPDPANPANTLVSLQAFVFKHQVDSRALTALENSLKGVTPDIARNLHTVRDRLRLLGAVGLAGRNVKVFVQGCNKQALLPATSGSPHQGIALKNVPIGGCRRGVKELIAQVAGSTHFTATVFCSPNSGFGLISDIDDTIKVSHVLDKVALAKSTLLDAPQAVAGMPELYASLAKSLNSPQFIYISGSPFQLYPFLHKFIHTTYSASKGPILLQNLRNGIRGLADFAGGGGVQRYKISMIERVHQMYPKKKFLAVGDSTQQDPETYAEAFRKFGGNFILCIWIRQVDGADNTAQRFAAAFKGVPVGKYRIFKDAEIPYLRKIDVARGKC</sequence>
<name>A0A9P3PPR3_LYOSH</name>
<dbReference type="OrthoDB" id="414243at2759"/>
<evidence type="ECO:0000313" key="2">
    <source>
        <dbReference type="EMBL" id="GLB39808.1"/>
    </source>
</evidence>
<dbReference type="AlphaFoldDB" id="A0A9P3PPR3"/>